<evidence type="ECO:0000313" key="1">
    <source>
        <dbReference type="EMBL" id="ABD32309.1"/>
    </source>
</evidence>
<proteinExistence type="predicted"/>
<protein>
    <submittedName>
        <fullName evidence="1">Uncharacterized protein</fullName>
    </submittedName>
</protein>
<accession>Q2HU32</accession>
<sequence>MTKIRSLEERRDKFGLKNQLAKPKFEVGRDLDWIYLIS</sequence>
<organism evidence="1">
    <name type="scientific">Medicago truncatula</name>
    <name type="common">Barrel medic</name>
    <name type="synonym">Medicago tribuloides</name>
    <dbReference type="NCBI Taxonomy" id="3880"/>
    <lineage>
        <taxon>Eukaryota</taxon>
        <taxon>Viridiplantae</taxon>
        <taxon>Streptophyta</taxon>
        <taxon>Embryophyta</taxon>
        <taxon>Tracheophyta</taxon>
        <taxon>Spermatophyta</taxon>
        <taxon>Magnoliopsida</taxon>
        <taxon>eudicotyledons</taxon>
        <taxon>Gunneridae</taxon>
        <taxon>Pentapetalae</taxon>
        <taxon>rosids</taxon>
        <taxon>fabids</taxon>
        <taxon>Fabales</taxon>
        <taxon>Fabaceae</taxon>
        <taxon>Papilionoideae</taxon>
        <taxon>50 kb inversion clade</taxon>
        <taxon>NPAAA clade</taxon>
        <taxon>Hologalegina</taxon>
        <taxon>IRL clade</taxon>
        <taxon>Trifolieae</taxon>
        <taxon>Medicago</taxon>
    </lineage>
</organism>
<dbReference type="EMBL" id="AC149490">
    <property type="protein sequence ID" value="ABD32309.1"/>
    <property type="molecule type" value="Genomic_DNA"/>
</dbReference>
<gene>
    <name evidence="1" type="ORF">MtrDRAFT_AC149490g4v2</name>
</gene>
<reference evidence="1" key="1">
    <citation type="submission" date="2005-04" db="EMBL/GenBank/DDBJ databases">
        <authorList>
            <person name="Town C.D."/>
        </authorList>
    </citation>
    <scope>NUCLEOTIDE SEQUENCE</scope>
</reference>
<reference evidence="1" key="2">
    <citation type="submission" date="2007-03" db="EMBL/GenBank/DDBJ databases">
        <authorList>
            <consortium name="The International Medicago Genome Annotation Group"/>
        </authorList>
    </citation>
    <scope>NUCLEOTIDE SEQUENCE</scope>
</reference>
<dbReference type="AlphaFoldDB" id="Q2HU32"/>
<name>Q2HU32_MEDTR</name>